<feature type="binding site" evidence="5">
    <location>
        <begin position="271"/>
        <end position="272"/>
    </location>
    <ligand>
        <name>ATP</name>
        <dbReference type="ChEBI" id="CHEBI:30616"/>
    </ligand>
</feature>
<evidence type="ECO:0000256" key="3">
    <source>
        <dbReference type="ARBA" id="ARBA00022755"/>
    </source>
</evidence>
<dbReference type="InterPro" id="IPR016185">
    <property type="entry name" value="PreATP-grasp_dom_sf"/>
</dbReference>
<dbReference type="NCBIfam" id="NF004679">
    <property type="entry name" value="PRK06019.1-5"/>
    <property type="match status" value="1"/>
</dbReference>
<feature type="domain" description="ATP-grasp" evidence="7">
    <location>
        <begin position="115"/>
        <end position="301"/>
    </location>
</feature>
<dbReference type="InterPro" id="IPR005875">
    <property type="entry name" value="PurK"/>
</dbReference>
<keyword evidence="3 5" id="KW-0658">Purine biosynthesis</keyword>
<accession>A0A223EGB0</accession>
<protein>
    <recommendedName>
        <fullName evidence="5 6">N5-carboxyaminoimidazole ribonucleotide synthase</fullName>
        <shortName evidence="5 6">N5-CAIR synthase</shortName>
        <ecNumber evidence="5 6">6.3.4.18</ecNumber>
    </recommendedName>
    <alternativeName>
        <fullName evidence="5 6">5-(carboxyamino)imidazole ribonucleotide synthetase</fullName>
    </alternativeName>
</protein>
<evidence type="ECO:0000313" key="8">
    <source>
        <dbReference type="EMBL" id="ASS94294.1"/>
    </source>
</evidence>
<dbReference type="InterPro" id="IPR003135">
    <property type="entry name" value="ATP-grasp_carboxylate-amine"/>
</dbReference>
<dbReference type="SUPFAM" id="SSF56059">
    <property type="entry name" value="Glutathione synthetase ATP-binding domain-like"/>
    <property type="match status" value="1"/>
</dbReference>
<feature type="binding site" evidence="5">
    <location>
        <begin position="156"/>
        <end position="162"/>
    </location>
    <ligand>
        <name>ATP</name>
        <dbReference type="ChEBI" id="CHEBI:30616"/>
    </ligand>
</feature>
<comment type="catalytic activity">
    <reaction evidence="5 6">
        <text>5-amino-1-(5-phospho-beta-D-ribosyl)imidazole + hydrogencarbonate + ATP = 5-carboxyamino-1-(5-phospho-D-ribosyl)imidazole + ADP + phosphate + 2 H(+)</text>
        <dbReference type="Rhea" id="RHEA:19317"/>
        <dbReference type="ChEBI" id="CHEBI:15378"/>
        <dbReference type="ChEBI" id="CHEBI:17544"/>
        <dbReference type="ChEBI" id="CHEBI:30616"/>
        <dbReference type="ChEBI" id="CHEBI:43474"/>
        <dbReference type="ChEBI" id="CHEBI:58730"/>
        <dbReference type="ChEBI" id="CHEBI:137981"/>
        <dbReference type="ChEBI" id="CHEBI:456216"/>
        <dbReference type="EC" id="6.3.4.18"/>
    </reaction>
</comment>
<evidence type="ECO:0000256" key="1">
    <source>
        <dbReference type="ARBA" id="ARBA00022598"/>
    </source>
</evidence>
<dbReference type="InterPro" id="IPR011761">
    <property type="entry name" value="ATP-grasp"/>
</dbReference>
<dbReference type="GO" id="GO:0004638">
    <property type="term" value="F:phosphoribosylaminoimidazole carboxylase activity"/>
    <property type="evidence" value="ECO:0007669"/>
    <property type="project" value="InterPro"/>
</dbReference>
<evidence type="ECO:0000259" key="7">
    <source>
        <dbReference type="PROSITE" id="PS50975"/>
    </source>
</evidence>
<feature type="binding site" evidence="5">
    <location>
        <position position="217"/>
    </location>
    <ligand>
        <name>ATP</name>
        <dbReference type="ChEBI" id="CHEBI:30616"/>
    </ligand>
</feature>
<dbReference type="GO" id="GO:0046872">
    <property type="term" value="F:metal ion binding"/>
    <property type="evidence" value="ECO:0007669"/>
    <property type="project" value="InterPro"/>
</dbReference>
<dbReference type="GO" id="GO:0005829">
    <property type="term" value="C:cytosol"/>
    <property type="evidence" value="ECO:0007669"/>
    <property type="project" value="TreeGrafter"/>
</dbReference>
<sequence>MNNLNNTIILPGQTIGIIGGGQLGRMMALSAKASGFKIAVLEPTAEGPCAQVADIEITGAYDDIEALKRLAEVSDVITYEFENISSEALDWLKQHAFLPQGSELLKLTQDRLTEKKAISNAGASVAPYQEIQDISEIYLHIEKLGYPSVLKTTRGGYDGKGQLVIKEKADIKKAESLLKTGKCVLEAWIPFVKEISIIVTRKADGEASHFPIAENIHIENILHKSIVPARISQQAERKAINEALQLAEKLDLVGTLAVEMFLTAQDEIIINELAPRPHNSGHYTMEACETSQFEQHIRAVCDWPLGNTALLKPVVMINILGEHIGPLMDEIPTLSDWKVHLYGKKEAKLKRKMGHVNILRPTIEEALLESDRSKIWNQQVETEEVK</sequence>
<dbReference type="PROSITE" id="PS50975">
    <property type="entry name" value="ATP_GRASP"/>
    <property type="match status" value="1"/>
</dbReference>
<dbReference type="Gene3D" id="3.30.470.20">
    <property type="entry name" value="ATP-grasp fold, B domain"/>
    <property type="match status" value="1"/>
</dbReference>
<dbReference type="InterPro" id="IPR040686">
    <property type="entry name" value="PurK_C"/>
</dbReference>
<dbReference type="PANTHER" id="PTHR11609">
    <property type="entry name" value="PURINE BIOSYNTHESIS PROTEIN 6/7, PUR6/7"/>
    <property type="match status" value="1"/>
</dbReference>
<dbReference type="NCBIfam" id="TIGR01161">
    <property type="entry name" value="purK"/>
    <property type="match status" value="1"/>
</dbReference>
<reference evidence="8 9" key="1">
    <citation type="submission" date="2016-10" db="EMBL/GenBank/DDBJ databases">
        <title>The whole genome sequencing and assembly of Bacillus simplex DSM 1321 strain.</title>
        <authorList>
            <person name="Park M.-K."/>
            <person name="Lee Y.-J."/>
            <person name="Yi H."/>
            <person name="Bahn Y.-S."/>
            <person name="Kim J.F."/>
            <person name="Lee D.-W."/>
        </authorList>
    </citation>
    <scope>NUCLEOTIDE SEQUENCE [LARGE SCALE GENOMIC DNA]</scope>
    <source>
        <strain evidence="8 9">DSM 1321</strain>
    </source>
</reference>
<feature type="binding site" evidence="5">
    <location>
        <position position="151"/>
    </location>
    <ligand>
        <name>ATP</name>
        <dbReference type="ChEBI" id="CHEBI:30616"/>
    </ligand>
</feature>
<comment type="function">
    <text evidence="6">Catalyzes the ATP-dependent conversion of 5-aminoimidazole ribonucleotide (AIR) and HCO(3)- to N5-carboxyaminoimidazole ribonucleotide (N5-CAIR).</text>
</comment>
<comment type="subunit">
    <text evidence="5 6">Homodimer.</text>
</comment>
<dbReference type="Gene3D" id="3.40.50.20">
    <property type="match status" value="1"/>
</dbReference>
<dbReference type="FunFam" id="3.40.50.20:FF:000016">
    <property type="entry name" value="N5-carboxyaminoimidazole ribonucleotide synthase"/>
    <property type="match status" value="1"/>
</dbReference>
<dbReference type="UniPathway" id="UPA00074">
    <property type="reaction ID" value="UER00942"/>
</dbReference>
<dbReference type="FunFam" id="3.30.470.20:FF:000029">
    <property type="entry name" value="N5-carboxyaminoimidazole ribonucleotide synthase"/>
    <property type="match status" value="1"/>
</dbReference>
<evidence type="ECO:0000256" key="5">
    <source>
        <dbReference type="HAMAP-Rule" id="MF_01928"/>
    </source>
</evidence>
<dbReference type="GO" id="GO:0005524">
    <property type="term" value="F:ATP binding"/>
    <property type="evidence" value="ECO:0007669"/>
    <property type="project" value="UniProtKB-UniRule"/>
</dbReference>
<feature type="binding site" evidence="5">
    <location>
        <position position="111"/>
    </location>
    <ligand>
        <name>ATP</name>
        <dbReference type="ChEBI" id="CHEBI:30616"/>
    </ligand>
</feature>
<dbReference type="RefSeq" id="WP_063235718.1">
    <property type="nucleotide sequence ID" value="NZ_BCVO01000030.1"/>
</dbReference>
<dbReference type="InterPro" id="IPR013815">
    <property type="entry name" value="ATP_grasp_subdomain_1"/>
</dbReference>
<dbReference type="Pfam" id="PF02222">
    <property type="entry name" value="ATP-grasp"/>
    <property type="match status" value="1"/>
</dbReference>
<dbReference type="EC" id="6.3.4.18" evidence="5 6"/>
<dbReference type="SUPFAM" id="SSF52440">
    <property type="entry name" value="PreATP-grasp domain"/>
    <property type="match status" value="1"/>
</dbReference>
<dbReference type="GO" id="GO:0034028">
    <property type="term" value="F:5-(carboxyamino)imidazole ribonucleotide synthase activity"/>
    <property type="evidence" value="ECO:0007669"/>
    <property type="project" value="UniProtKB-UniRule"/>
</dbReference>
<organism evidence="8 9">
    <name type="scientific">Peribacillus simplex NBRC 15720 = DSM 1321</name>
    <dbReference type="NCBI Taxonomy" id="1349754"/>
    <lineage>
        <taxon>Bacteria</taxon>
        <taxon>Bacillati</taxon>
        <taxon>Bacillota</taxon>
        <taxon>Bacilli</taxon>
        <taxon>Bacillales</taxon>
        <taxon>Bacillaceae</taxon>
        <taxon>Peribacillus</taxon>
    </lineage>
</organism>
<evidence type="ECO:0000313" key="9">
    <source>
        <dbReference type="Proteomes" id="UP000214618"/>
    </source>
</evidence>
<dbReference type="GeneID" id="56473100"/>
<keyword evidence="4 5" id="KW-0067">ATP-binding</keyword>
<comment type="pathway">
    <text evidence="5 6">Purine metabolism; IMP biosynthesis via de novo pathway; 5-amino-1-(5-phospho-D-ribosyl)imidazole-4-carboxylate from 5-amino-1-(5-phospho-D-ribosyl)imidazole (N5-CAIR route): step 1/2.</text>
</comment>
<keyword evidence="2 5" id="KW-0547">Nucleotide-binding</keyword>
<evidence type="ECO:0000256" key="4">
    <source>
        <dbReference type="ARBA" id="ARBA00022840"/>
    </source>
</evidence>
<dbReference type="AlphaFoldDB" id="A0A223EGB0"/>
<evidence type="ECO:0000256" key="2">
    <source>
        <dbReference type="ARBA" id="ARBA00022741"/>
    </source>
</evidence>
<dbReference type="EMBL" id="CP017704">
    <property type="protein sequence ID" value="ASS94294.1"/>
    <property type="molecule type" value="Genomic_DNA"/>
</dbReference>
<dbReference type="OrthoDB" id="9804625at2"/>
<dbReference type="Gene3D" id="3.30.1490.20">
    <property type="entry name" value="ATP-grasp fold, A domain"/>
    <property type="match status" value="1"/>
</dbReference>
<dbReference type="Proteomes" id="UP000214618">
    <property type="component" value="Chromosome"/>
</dbReference>
<keyword evidence="1 5" id="KW-0436">Ligase</keyword>
<feature type="binding site" evidence="5">
    <location>
        <position position="194"/>
    </location>
    <ligand>
        <name>ATP</name>
        <dbReference type="ChEBI" id="CHEBI:30616"/>
    </ligand>
</feature>
<dbReference type="NCBIfam" id="NF004676">
    <property type="entry name" value="PRK06019.1-2"/>
    <property type="match status" value="1"/>
</dbReference>
<dbReference type="InterPro" id="IPR011054">
    <property type="entry name" value="Rudment_hybrid_motif"/>
</dbReference>
<name>A0A223EGB0_9BACI</name>
<comment type="similarity">
    <text evidence="5 6">Belongs to the PurK/PurT family.</text>
</comment>
<proteinExistence type="inferred from homology"/>
<feature type="binding site" evidence="5">
    <location>
        <begin position="186"/>
        <end position="189"/>
    </location>
    <ligand>
        <name>ATP</name>
        <dbReference type="ChEBI" id="CHEBI:30616"/>
    </ligand>
</feature>
<dbReference type="Pfam" id="PF22660">
    <property type="entry name" value="RS_preATP-grasp-like"/>
    <property type="match status" value="1"/>
</dbReference>
<dbReference type="GO" id="GO:0006189">
    <property type="term" value="P:'de novo' IMP biosynthetic process"/>
    <property type="evidence" value="ECO:0007669"/>
    <property type="project" value="UniProtKB-UniRule"/>
</dbReference>
<dbReference type="HAMAP" id="MF_01928">
    <property type="entry name" value="PurK"/>
    <property type="match status" value="1"/>
</dbReference>
<comment type="function">
    <text evidence="5">Catalyzes the ATP-dependent conversion of 5-aminoimidazole ribonucleotide (AIR) and HCO(3)(-) to N5-carboxyaminoimidazole ribonucleotide (N5-CAIR).</text>
</comment>
<dbReference type="InterPro" id="IPR054350">
    <property type="entry name" value="PurT/PurK_preATP-grasp"/>
</dbReference>
<dbReference type="SUPFAM" id="SSF51246">
    <property type="entry name" value="Rudiment single hybrid motif"/>
    <property type="match status" value="1"/>
</dbReference>
<dbReference type="FunFam" id="3.30.1490.20:FF:000015">
    <property type="entry name" value="N5-carboxyaminoimidazole ribonucleotide synthase"/>
    <property type="match status" value="1"/>
</dbReference>
<dbReference type="NCBIfam" id="NF004675">
    <property type="entry name" value="PRK06019.1-1"/>
    <property type="match status" value="1"/>
</dbReference>
<dbReference type="Pfam" id="PF17769">
    <property type="entry name" value="PurK_C"/>
    <property type="match status" value="1"/>
</dbReference>
<dbReference type="PANTHER" id="PTHR11609:SF5">
    <property type="entry name" value="PHOSPHORIBOSYLAMINOIMIDAZOLE CARBOXYLASE"/>
    <property type="match status" value="1"/>
</dbReference>
<gene>
    <name evidence="5 6" type="primary">purK</name>
    <name evidence="8" type="ORF">BS1321_10165</name>
</gene>
<evidence type="ECO:0000256" key="6">
    <source>
        <dbReference type="RuleBase" id="RU361200"/>
    </source>
</evidence>